<gene>
    <name evidence="1" type="ORF">COHAPHLL_00308</name>
</gene>
<proteinExistence type="predicted"/>
<organism evidence="1 2">
    <name type="scientific">Vibrio phage V09</name>
    <dbReference type="NCBI Taxonomy" id="2724327"/>
    <lineage>
        <taxon>Viruses</taxon>
        <taxon>Duplodnaviria</taxon>
        <taxon>Heunggongvirae</taxon>
        <taxon>Uroviricota</taxon>
        <taxon>Caudoviricetes</taxon>
        <taxon>Pantevenvirales</taxon>
        <taxon>Straboviridae</taxon>
        <taxon>Schizotequatrovirus</taxon>
        <taxon>Schizotequatrovirus KVP40</taxon>
    </lineage>
</organism>
<protein>
    <submittedName>
        <fullName evidence="1">Uncharacterized protein</fullName>
    </submittedName>
</protein>
<dbReference type="EMBL" id="MT135026">
    <property type="protein sequence ID" value="QIW91144.1"/>
    <property type="molecule type" value="Genomic_DNA"/>
</dbReference>
<sequence length="102" mass="11863">MIITDFHAFARSDIDYNDNEYFYIVAELPCGFRFALQGTNFGDDGDRAERFADKINKAGRIDTNNWSEIDPCYGSEAHQRIGDFHLMSEDELEHGRKMGYWL</sequence>
<evidence type="ECO:0000313" key="2">
    <source>
        <dbReference type="Proteomes" id="UP000502092"/>
    </source>
</evidence>
<reference evidence="1 2" key="1">
    <citation type="submission" date="2020-03" db="EMBL/GenBank/DDBJ databases">
        <authorList>
            <person name="Ni P."/>
            <person name="Yin Y."/>
        </authorList>
    </citation>
    <scope>NUCLEOTIDE SEQUENCE [LARGE SCALE GENOMIC DNA]</scope>
</reference>
<dbReference type="Proteomes" id="UP000502092">
    <property type="component" value="Segment"/>
</dbReference>
<accession>A0A6H0X9U3</accession>
<evidence type="ECO:0000313" key="1">
    <source>
        <dbReference type="EMBL" id="QIW91144.1"/>
    </source>
</evidence>
<name>A0A6H0X9U3_9CAUD</name>